<evidence type="ECO:0000256" key="1">
    <source>
        <dbReference type="SAM" id="MobiDB-lite"/>
    </source>
</evidence>
<accession>A0A5C3QM74</accession>
<dbReference type="OrthoDB" id="276388at2759"/>
<proteinExistence type="predicted"/>
<gene>
    <name evidence="2" type="ORF">BDV98DRAFT_567169</name>
</gene>
<feature type="compositionally biased region" description="Basic residues" evidence="1">
    <location>
        <begin position="1"/>
        <end position="10"/>
    </location>
</feature>
<dbReference type="AlphaFoldDB" id="A0A5C3QM74"/>
<dbReference type="EMBL" id="ML178824">
    <property type="protein sequence ID" value="TFL01571.1"/>
    <property type="molecule type" value="Genomic_DNA"/>
</dbReference>
<protein>
    <submittedName>
        <fullName evidence="2">Uncharacterized protein</fullName>
    </submittedName>
</protein>
<evidence type="ECO:0000313" key="3">
    <source>
        <dbReference type="Proteomes" id="UP000305067"/>
    </source>
</evidence>
<organism evidence="2 3">
    <name type="scientific">Pterulicium gracile</name>
    <dbReference type="NCBI Taxonomy" id="1884261"/>
    <lineage>
        <taxon>Eukaryota</taxon>
        <taxon>Fungi</taxon>
        <taxon>Dikarya</taxon>
        <taxon>Basidiomycota</taxon>
        <taxon>Agaricomycotina</taxon>
        <taxon>Agaricomycetes</taxon>
        <taxon>Agaricomycetidae</taxon>
        <taxon>Agaricales</taxon>
        <taxon>Pleurotineae</taxon>
        <taxon>Pterulaceae</taxon>
        <taxon>Pterulicium</taxon>
    </lineage>
</organism>
<dbReference type="Proteomes" id="UP000305067">
    <property type="component" value="Unassembled WGS sequence"/>
</dbReference>
<sequence length="353" mass="38705">MSLATRRRASHLQDSPASQDPPPTDSSPSLPLRLFQFSISTLLTTFHTVTTFSPSHTPGSPYSTILHSKPWVYYRGIHTYVPISILGAKELKQDERTIVLQKRGWRTGLFGWNVGAMIGGLGRGKETDVTPESIAQWTSYTSKGTEADGPALSRKGKAAYDAEIEQFLQEYHTAPKDHTALETALVRIPVVAGDGYFRLAVYAPKSSSTLSLSRSTTPIAHTSTFRIGSLSLASAQPRGASPLTLVPELVLRSASLSVWGVFWAFFPVFKIAQMIPGPSSRLGQWAVDQAWGRMGGEAKVSDLKDKWKVEERSRMAGESFFRTVPFGSAGIRTDFDMREDLRVGRGGVALSRK</sequence>
<feature type="region of interest" description="Disordered" evidence="1">
    <location>
        <begin position="1"/>
        <end position="27"/>
    </location>
</feature>
<dbReference type="STRING" id="1884261.A0A5C3QM74"/>
<reference evidence="2 3" key="1">
    <citation type="journal article" date="2019" name="Nat. Ecol. Evol.">
        <title>Megaphylogeny resolves global patterns of mushroom evolution.</title>
        <authorList>
            <person name="Varga T."/>
            <person name="Krizsan K."/>
            <person name="Foldi C."/>
            <person name="Dima B."/>
            <person name="Sanchez-Garcia M."/>
            <person name="Sanchez-Ramirez S."/>
            <person name="Szollosi G.J."/>
            <person name="Szarkandi J.G."/>
            <person name="Papp V."/>
            <person name="Albert L."/>
            <person name="Andreopoulos W."/>
            <person name="Angelini C."/>
            <person name="Antonin V."/>
            <person name="Barry K.W."/>
            <person name="Bougher N.L."/>
            <person name="Buchanan P."/>
            <person name="Buyck B."/>
            <person name="Bense V."/>
            <person name="Catcheside P."/>
            <person name="Chovatia M."/>
            <person name="Cooper J."/>
            <person name="Damon W."/>
            <person name="Desjardin D."/>
            <person name="Finy P."/>
            <person name="Geml J."/>
            <person name="Haridas S."/>
            <person name="Hughes K."/>
            <person name="Justo A."/>
            <person name="Karasinski D."/>
            <person name="Kautmanova I."/>
            <person name="Kiss B."/>
            <person name="Kocsube S."/>
            <person name="Kotiranta H."/>
            <person name="LaButti K.M."/>
            <person name="Lechner B.E."/>
            <person name="Liimatainen K."/>
            <person name="Lipzen A."/>
            <person name="Lukacs Z."/>
            <person name="Mihaltcheva S."/>
            <person name="Morgado L.N."/>
            <person name="Niskanen T."/>
            <person name="Noordeloos M.E."/>
            <person name="Ohm R.A."/>
            <person name="Ortiz-Santana B."/>
            <person name="Ovrebo C."/>
            <person name="Racz N."/>
            <person name="Riley R."/>
            <person name="Savchenko A."/>
            <person name="Shiryaev A."/>
            <person name="Soop K."/>
            <person name="Spirin V."/>
            <person name="Szebenyi C."/>
            <person name="Tomsovsky M."/>
            <person name="Tulloss R.E."/>
            <person name="Uehling J."/>
            <person name="Grigoriev I.V."/>
            <person name="Vagvolgyi C."/>
            <person name="Papp T."/>
            <person name="Martin F.M."/>
            <person name="Miettinen O."/>
            <person name="Hibbett D.S."/>
            <person name="Nagy L.G."/>
        </authorList>
    </citation>
    <scope>NUCLEOTIDE SEQUENCE [LARGE SCALE GENOMIC DNA]</scope>
    <source>
        <strain evidence="2 3">CBS 309.79</strain>
    </source>
</reference>
<name>A0A5C3QM74_9AGAR</name>
<keyword evidence="3" id="KW-1185">Reference proteome</keyword>
<evidence type="ECO:0000313" key="2">
    <source>
        <dbReference type="EMBL" id="TFL01571.1"/>
    </source>
</evidence>